<protein>
    <submittedName>
        <fullName evidence="4">HXXXD-type acyl-transferase family protein</fullName>
    </submittedName>
</protein>
<keyword evidence="3" id="KW-0012">Acyltransferase</keyword>
<proteinExistence type="inferred from homology"/>
<sequence length="162" mass="18196">MLESSQTISPSTATTKEFLLWWPKLKVRFSQNPDLHLVQNFLPNELGWILPGSNVSMIQVNHFDCGGMVIGIIVSHGVAYGLTLSTFLKAWAATTAGRFNEAVCPNCIAQSRSDKISTDSQLYYTLERFLITGNYIIRRYIFDSSAISMLKEKIRSSKSHTD</sequence>
<comment type="similarity">
    <text evidence="1">Belongs to the plant acyltransferase family.</text>
</comment>
<keyword evidence="5" id="KW-1185">Reference proteome</keyword>
<organism evidence="4 5">
    <name type="scientific">Abeliophyllum distichum</name>
    <dbReference type="NCBI Taxonomy" id="126358"/>
    <lineage>
        <taxon>Eukaryota</taxon>
        <taxon>Viridiplantae</taxon>
        <taxon>Streptophyta</taxon>
        <taxon>Embryophyta</taxon>
        <taxon>Tracheophyta</taxon>
        <taxon>Spermatophyta</taxon>
        <taxon>Magnoliopsida</taxon>
        <taxon>eudicotyledons</taxon>
        <taxon>Gunneridae</taxon>
        <taxon>Pentapetalae</taxon>
        <taxon>asterids</taxon>
        <taxon>lamiids</taxon>
        <taxon>Lamiales</taxon>
        <taxon>Oleaceae</taxon>
        <taxon>Forsythieae</taxon>
        <taxon>Abeliophyllum</taxon>
    </lineage>
</organism>
<dbReference type="Gene3D" id="3.30.559.10">
    <property type="entry name" value="Chloramphenicol acetyltransferase-like domain"/>
    <property type="match status" value="1"/>
</dbReference>
<evidence type="ECO:0000256" key="1">
    <source>
        <dbReference type="ARBA" id="ARBA00009861"/>
    </source>
</evidence>
<gene>
    <name evidence="4" type="ORF">Adt_38223</name>
</gene>
<reference evidence="5" key="1">
    <citation type="submission" date="2024-07" db="EMBL/GenBank/DDBJ databases">
        <title>Two chromosome-level genome assemblies of Korean endemic species Abeliophyllum distichum and Forsythia ovata (Oleaceae).</title>
        <authorList>
            <person name="Jang H."/>
        </authorList>
    </citation>
    <scope>NUCLEOTIDE SEQUENCE [LARGE SCALE GENOMIC DNA]</scope>
</reference>
<dbReference type="PANTHER" id="PTHR31623">
    <property type="entry name" value="F21J9.9"/>
    <property type="match status" value="1"/>
</dbReference>
<comment type="caution">
    <text evidence="4">The sequence shown here is derived from an EMBL/GenBank/DDBJ whole genome shotgun (WGS) entry which is preliminary data.</text>
</comment>
<dbReference type="GO" id="GO:0016746">
    <property type="term" value="F:acyltransferase activity"/>
    <property type="evidence" value="ECO:0007669"/>
    <property type="project" value="UniProtKB-KW"/>
</dbReference>
<dbReference type="PANTHER" id="PTHR31623:SF110">
    <property type="entry name" value="VINORINE SYNTHASE-LIKE"/>
    <property type="match status" value="1"/>
</dbReference>
<keyword evidence="2" id="KW-0808">Transferase</keyword>
<name>A0ABD1Q1M8_9LAMI</name>
<evidence type="ECO:0000313" key="5">
    <source>
        <dbReference type="Proteomes" id="UP001604336"/>
    </source>
</evidence>
<dbReference type="InterPro" id="IPR023213">
    <property type="entry name" value="CAT-like_dom_sf"/>
</dbReference>
<evidence type="ECO:0000313" key="4">
    <source>
        <dbReference type="EMBL" id="KAL2470087.1"/>
    </source>
</evidence>
<dbReference type="Proteomes" id="UP001604336">
    <property type="component" value="Unassembled WGS sequence"/>
</dbReference>
<evidence type="ECO:0000256" key="2">
    <source>
        <dbReference type="ARBA" id="ARBA00022679"/>
    </source>
</evidence>
<dbReference type="EMBL" id="JBFOLK010000012">
    <property type="protein sequence ID" value="KAL2470087.1"/>
    <property type="molecule type" value="Genomic_DNA"/>
</dbReference>
<accession>A0ABD1Q1M8</accession>
<dbReference type="Pfam" id="PF02458">
    <property type="entry name" value="Transferase"/>
    <property type="match status" value="1"/>
</dbReference>
<evidence type="ECO:0000256" key="3">
    <source>
        <dbReference type="ARBA" id="ARBA00023315"/>
    </source>
</evidence>
<dbReference type="AlphaFoldDB" id="A0ABD1Q1M8"/>